<dbReference type="Proteomes" id="UP000682733">
    <property type="component" value="Unassembled WGS sequence"/>
</dbReference>
<dbReference type="EMBL" id="CAJOBA010005330">
    <property type="protein sequence ID" value="CAF3740252.1"/>
    <property type="molecule type" value="Genomic_DNA"/>
</dbReference>
<name>A0A8S2IDZ4_9BILA</name>
<evidence type="ECO:0000313" key="2">
    <source>
        <dbReference type="EMBL" id="CAF3740252.1"/>
    </source>
</evidence>
<evidence type="ECO:0000313" key="3">
    <source>
        <dbReference type="Proteomes" id="UP000682733"/>
    </source>
</evidence>
<gene>
    <name evidence="1" type="ORF">OVA965_LOCUS12979</name>
    <name evidence="2" type="ORF">TMI583_LOCUS12985</name>
</gene>
<accession>A0A8S2IDZ4</accession>
<reference evidence="2" key="1">
    <citation type="submission" date="2021-02" db="EMBL/GenBank/DDBJ databases">
        <authorList>
            <person name="Nowell W R."/>
        </authorList>
    </citation>
    <scope>NUCLEOTIDE SEQUENCE</scope>
</reference>
<comment type="caution">
    <text evidence="2">The sequence shown here is derived from an EMBL/GenBank/DDBJ whole genome shotgun (WGS) entry which is preliminary data.</text>
</comment>
<dbReference type="EMBL" id="CAJNOK010005323">
    <property type="protein sequence ID" value="CAF0968575.1"/>
    <property type="molecule type" value="Genomic_DNA"/>
</dbReference>
<dbReference type="Proteomes" id="UP000677228">
    <property type="component" value="Unassembled WGS sequence"/>
</dbReference>
<sequence length="245" mass="27596">MDFLHETTDLFQRYKLKRRRTEKNVHQFEGKSSPELNIASISMCNEGDTIFHQSQPIVKDDDFYLQFHIANAENISGNCYSKCHGITKEKRCSNFSLVESAELLDSQSIFRTKASLLATDNNAFTSTSNTKDTNKGLSEQNDIIISETVLKNDTMQNNHTTSCIDKQLSLSRANNDAFNQQANHGDPMYFQILSELAAALMDPNVACALPKTNNEWIKLDQASMGPWGTTVGIPRHTLLGLRRDE</sequence>
<organism evidence="2 3">
    <name type="scientific">Didymodactylos carnosus</name>
    <dbReference type="NCBI Taxonomy" id="1234261"/>
    <lineage>
        <taxon>Eukaryota</taxon>
        <taxon>Metazoa</taxon>
        <taxon>Spiralia</taxon>
        <taxon>Gnathifera</taxon>
        <taxon>Rotifera</taxon>
        <taxon>Eurotatoria</taxon>
        <taxon>Bdelloidea</taxon>
        <taxon>Philodinida</taxon>
        <taxon>Philodinidae</taxon>
        <taxon>Didymodactylos</taxon>
    </lineage>
</organism>
<dbReference type="AlphaFoldDB" id="A0A8S2IDZ4"/>
<evidence type="ECO:0000313" key="1">
    <source>
        <dbReference type="EMBL" id="CAF0968575.1"/>
    </source>
</evidence>
<protein>
    <submittedName>
        <fullName evidence="2">Uncharacterized protein</fullName>
    </submittedName>
</protein>
<proteinExistence type="predicted"/>